<proteinExistence type="predicted"/>
<dbReference type="Proteomes" id="UP001163798">
    <property type="component" value="Unassembled WGS sequence"/>
</dbReference>
<dbReference type="EMBL" id="MU793585">
    <property type="protein sequence ID" value="KAJ3781235.1"/>
    <property type="molecule type" value="Genomic_DNA"/>
</dbReference>
<comment type="caution">
    <text evidence="1">The sequence shown here is derived from an EMBL/GenBank/DDBJ whole genome shotgun (WGS) entry which is preliminary data.</text>
</comment>
<dbReference type="AlphaFoldDB" id="A0AA38NNQ8"/>
<name>A0AA38NNQ8_9AGAR</name>
<evidence type="ECO:0000313" key="2">
    <source>
        <dbReference type="Proteomes" id="UP001163798"/>
    </source>
</evidence>
<gene>
    <name evidence="1" type="ORF">GGU10DRAFT_118221</name>
</gene>
<reference evidence="1" key="1">
    <citation type="submission" date="2022-08" db="EMBL/GenBank/DDBJ databases">
        <authorList>
            <consortium name="DOE Joint Genome Institute"/>
            <person name="Min B."/>
            <person name="Riley R."/>
            <person name="Sierra-Patev S."/>
            <person name="Naranjo-Ortiz M."/>
            <person name="Looney B."/>
            <person name="Konkel Z."/>
            <person name="Slot J.C."/>
            <person name="Sakamoto Y."/>
            <person name="Steenwyk J.L."/>
            <person name="Rokas A."/>
            <person name="Carro J."/>
            <person name="Camarero S."/>
            <person name="Ferreira P."/>
            <person name="Molpeceres G."/>
            <person name="Ruiz-Duenas F.J."/>
            <person name="Serrano A."/>
            <person name="Henrissat B."/>
            <person name="Drula E."/>
            <person name="Hughes K.W."/>
            <person name="Mata J.L."/>
            <person name="Ishikawa N.K."/>
            <person name="Vargas-Isla R."/>
            <person name="Ushijima S."/>
            <person name="Smith C.A."/>
            <person name="Ahrendt S."/>
            <person name="Andreopoulos W."/>
            <person name="He G."/>
            <person name="Labutti K."/>
            <person name="Lipzen A."/>
            <person name="Ng V."/>
            <person name="Sandor L."/>
            <person name="Barry K."/>
            <person name="Martinez A.T."/>
            <person name="Xiao Y."/>
            <person name="Gibbons J.G."/>
            <person name="Terashima K."/>
            <person name="Hibbett D.S."/>
            <person name="Grigoriev I.V."/>
        </authorList>
    </citation>
    <scope>NUCLEOTIDE SEQUENCE</scope>
    <source>
        <strain evidence="1">TFB10291</strain>
    </source>
</reference>
<evidence type="ECO:0000313" key="1">
    <source>
        <dbReference type="EMBL" id="KAJ3781235.1"/>
    </source>
</evidence>
<accession>A0AA38NNQ8</accession>
<organism evidence="1 2">
    <name type="scientific">Lentinula aff. detonsa</name>
    <dbReference type="NCBI Taxonomy" id="2804958"/>
    <lineage>
        <taxon>Eukaryota</taxon>
        <taxon>Fungi</taxon>
        <taxon>Dikarya</taxon>
        <taxon>Basidiomycota</taxon>
        <taxon>Agaricomycotina</taxon>
        <taxon>Agaricomycetes</taxon>
        <taxon>Agaricomycetidae</taxon>
        <taxon>Agaricales</taxon>
        <taxon>Marasmiineae</taxon>
        <taxon>Omphalotaceae</taxon>
        <taxon>Lentinula</taxon>
    </lineage>
</organism>
<sequence>MAIWKRLLSTASLLRSFASAVASGRKYPEWDILVCCHELLRILVYLLLDVCNSHSLFEAVQRFALHTMREEPRFSVPIGPAGVAVLRLPKQCLVNLHLPQGFCVLIVAYVLLEKSGGGMFLGSKFSLSVDVFKKE</sequence>
<protein>
    <submittedName>
        <fullName evidence="1">Uncharacterized protein</fullName>
    </submittedName>
</protein>
<keyword evidence="2" id="KW-1185">Reference proteome</keyword>